<name>A0A3E3JZ62_9FIRM</name>
<dbReference type="PROSITE" id="PS51669">
    <property type="entry name" value="4FE4S_MOW_BIS_MGD"/>
    <property type="match status" value="1"/>
</dbReference>
<dbReference type="InterPro" id="IPR006655">
    <property type="entry name" value="Mopterin_OxRdtase_prok_CS"/>
</dbReference>
<gene>
    <name evidence="9" type="ORF">DW016_14030</name>
</gene>
<evidence type="ECO:0000313" key="9">
    <source>
        <dbReference type="EMBL" id="RGE85007.1"/>
    </source>
</evidence>
<dbReference type="InterPro" id="IPR006963">
    <property type="entry name" value="Mopterin_OxRdtase_4Fe-4S_dom"/>
</dbReference>
<dbReference type="Pfam" id="PF04879">
    <property type="entry name" value="Molybdop_Fe4S4"/>
    <property type="match status" value="1"/>
</dbReference>
<dbReference type="AlphaFoldDB" id="A0A3E3JZ62"/>
<dbReference type="InterPro" id="IPR009010">
    <property type="entry name" value="Asp_de-COase-like_dom_sf"/>
</dbReference>
<dbReference type="Gene3D" id="2.20.25.90">
    <property type="entry name" value="ADC-like domains"/>
    <property type="match status" value="1"/>
</dbReference>
<dbReference type="PANTHER" id="PTHR43742:SF6">
    <property type="entry name" value="OXIDOREDUCTASE YYAE-RELATED"/>
    <property type="match status" value="1"/>
</dbReference>
<evidence type="ECO:0000256" key="4">
    <source>
        <dbReference type="ARBA" id="ARBA00022723"/>
    </source>
</evidence>
<feature type="domain" description="4Fe-4S Mo/W bis-MGD-type" evidence="8">
    <location>
        <begin position="1"/>
        <end position="56"/>
    </location>
</feature>
<keyword evidence="6" id="KW-0408">Iron</keyword>
<evidence type="ECO:0000256" key="5">
    <source>
        <dbReference type="ARBA" id="ARBA00023002"/>
    </source>
</evidence>
<dbReference type="GO" id="GO:0016491">
    <property type="term" value="F:oxidoreductase activity"/>
    <property type="evidence" value="ECO:0007669"/>
    <property type="project" value="UniProtKB-KW"/>
</dbReference>
<protein>
    <recommendedName>
        <fullName evidence="8">4Fe-4S Mo/W bis-MGD-type domain-containing protein</fullName>
    </recommendedName>
</protein>
<keyword evidence="4" id="KW-0479">Metal-binding</keyword>
<dbReference type="Proteomes" id="UP000261080">
    <property type="component" value="Unassembled WGS sequence"/>
</dbReference>
<proteinExistence type="inferred from homology"/>
<dbReference type="PANTHER" id="PTHR43742">
    <property type="entry name" value="TRIMETHYLAMINE-N-OXIDE REDUCTASE"/>
    <property type="match status" value="1"/>
</dbReference>
<reference evidence="9 10" key="1">
    <citation type="submission" date="2018-08" db="EMBL/GenBank/DDBJ databases">
        <title>A genome reference for cultivated species of the human gut microbiota.</title>
        <authorList>
            <person name="Zou Y."/>
            <person name="Xue W."/>
            <person name="Luo G."/>
        </authorList>
    </citation>
    <scope>NUCLEOTIDE SEQUENCE [LARGE SCALE GENOMIC DNA]</scope>
    <source>
        <strain evidence="9 10">AF37-2AT</strain>
    </source>
</reference>
<comment type="caution">
    <text evidence="9">The sequence shown here is derived from an EMBL/GenBank/DDBJ whole genome shotgun (WGS) entry which is preliminary data.</text>
</comment>
<comment type="cofactor">
    <cofactor evidence="1">
        <name>Mo-bis(molybdopterin guanine dinucleotide)</name>
        <dbReference type="ChEBI" id="CHEBI:60539"/>
    </cofactor>
</comment>
<dbReference type="Pfam" id="PF00384">
    <property type="entry name" value="Molybdopterin"/>
    <property type="match status" value="1"/>
</dbReference>
<evidence type="ECO:0000256" key="6">
    <source>
        <dbReference type="ARBA" id="ARBA00023004"/>
    </source>
</evidence>
<dbReference type="GO" id="GO:0051536">
    <property type="term" value="F:iron-sulfur cluster binding"/>
    <property type="evidence" value="ECO:0007669"/>
    <property type="project" value="UniProtKB-KW"/>
</dbReference>
<accession>A0A3E3JZ62</accession>
<dbReference type="InterPro" id="IPR006656">
    <property type="entry name" value="Mopterin_OxRdtase"/>
</dbReference>
<dbReference type="RefSeq" id="WP_117493804.1">
    <property type="nucleotide sequence ID" value="NZ_JAAISY010000011.1"/>
</dbReference>
<evidence type="ECO:0000256" key="3">
    <source>
        <dbReference type="ARBA" id="ARBA00022505"/>
    </source>
</evidence>
<dbReference type="Gene3D" id="3.40.50.740">
    <property type="match status" value="1"/>
</dbReference>
<keyword evidence="7" id="KW-0411">Iron-sulfur</keyword>
<evidence type="ECO:0000256" key="2">
    <source>
        <dbReference type="ARBA" id="ARBA00010312"/>
    </source>
</evidence>
<organism evidence="9 10">
    <name type="scientific">Sellimonas intestinalis</name>
    <dbReference type="NCBI Taxonomy" id="1653434"/>
    <lineage>
        <taxon>Bacteria</taxon>
        <taxon>Bacillati</taxon>
        <taxon>Bacillota</taxon>
        <taxon>Clostridia</taxon>
        <taxon>Lachnospirales</taxon>
        <taxon>Lachnospiraceae</taxon>
        <taxon>Sellimonas</taxon>
    </lineage>
</organism>
<keyword evidence="3" id="KW-0500">Molybdenum</keyword>
<dbReference type="Gene3D" id="2.40.40.20">
    <property type="match status" value="1"/>
</dbReference>
<dbReference type="SUPFAM" id="SSF53706">
    <property type="entry name" value="Formate dehydrogenase/DMSO reductase, domains 1-3"/>
    <property type="match status" value="1"/>
</dbReference>
<evidence type="ECO:0000256" key="7">
    <source>
        <dbReference type="ARBA" id="ARBA00023014"/>
    </source>
</evidence>
<dbReference type="SUPFAM" id="SSF50692">
    <property type="entry name" value="ADC-like"/>
    <property type="match status" value="1"/>
</dbReference>
<dbReference type="GO" id="GO:0046872">
    <property type="term" value="F:metal ion binding"/>
    <property type="evidence" value="ECO:0007669"/>
    <property type="project" value="UniProtKB-KW"/>
</dbReference>
<keyword evidence="10" id="KW-1185">Reference proteome</keyword>
<dbReference type="InterPro" id="IPR050612">
    <property type="entry name" value="Prok_Mopterin_Oxidored"/>
</dbReference>
<dbReference type="SMART" id="SM00926">
    <property type="entry name" value="Molybdop_Fe4S4"/>
    <property type="match status" value="1"/>
</dbReference>
<comment type="similarity">
    <text evidence="2">Belongs to the prokaryotic molybdopterin-containing oxidoreductase family.</text>
</comment>
<dbReference type="Pfam" id="PF01568">
    <property type="entry name" value="Molydop_binding"/>
    <property type="match status" value="1"/>
</dbReference>
<dbReference type="InterPro" id="IPR006657">
    <property type="entry name" value="MoPterin_dinucl-bd_dom"/>
</dbReference>
<evidence type="ECO:0000259" key="8">
    <source>
        <dbReference type="PROSITE" id="PS51669"/>
    </source>
</evidence>
<sequence>MEKKQSFCGICSAGCPMDVYVEDGKVVEIEGHTENGKSRGLCAKGAASKQYLYNEERILFPMKRVGEKGSGQFERISWEEAYGLIAKKLSGIRKEYGAKSVVFYAGYPKWYRPALLRFANAFGSPNFCTESSTCFQASALAWKSIYGNGICFPDLPHTKTLLLWTSNLFHSNTPMGKMYRSLKKRGVTIIAVDPRSTVTTREADIHLKITPGTDGALALAMAHVIIEEELYDKEFVDKYVYGFEEYKNYVSTFTPERACEITGADAELIRKAARLYACNKPSGIQFSVSTIVHHINGFQNYRAVFSLIALTGNYDVEGGNRAMPEPVSPCNEFGKVKRYDGEEAIGEKDFPIWFDLPCQEAQCTRIADYILEEEPYPVKAVFAMGLNHRMWPQPNELQRALGALDFYVNVELFWSESSRMADLVLPACTTFEREEVKTLRGGMFALNERVVEPLGESKNDIEIIMELAKRIGLEDEVLSSDYESYMDYILKPSGLTLQDLREHPQGMKGKVLIPPRIQTYREEPFHTKSGKIELYSLALDKYRESRGYEPLPVYHDFRDQRDVDREMYPLILSTGARKPQFFHARLYRLSWLSALETNPAVEIHPEDARKYGIKDGDRVRVSSPAGEMEGIAVSSINGNPGVVYIYHGNPKGEANNLIHRSYFDPYTGFPGYKSYFCNIEKLDQRERKRKEEAEVTGDDGANEI</sequence>
<dbReference type="GO" id="GO:0043546">
    <property type="term" value="F:molybdopterin cofactor binding"/>
    <property type="evidence" value="ECO:0007669"/>
    <property type="project" value="InterPro"/>
</dbReference>
<dbReference type="EMBL" id="QVLX01000010">
    <property type="protein sequence ID" value="RGE85007.1"/>
    <property type="molecule type" value="Genomic_DNA"/>
</dbReference>
<evidence type="ECO:0000256" key="1">
    <source>
        <dbReference type="ARBA" id="ARBA00001942"/>
    </source>
</evidence>
<dbReference type="OrthoDB" id="9803192at2"/>
<dbReference type="CDD" id="cd00508">
    <property type="entry name" value="MopB_CT_Fdh-Nap-like"/>
    <property type="match status" value="1"/>
</dbReference>
<evidence type="ECO:0000313" key="10">
    <source>
        <dbReference type="Proteomes" id="UP000261080"/>
    </source>
</evidence>
<dbReference type="PROSITE" id="PS00490">
    <property type="entry name" value="MOLYBDOPTERIN_PROK_2"/>
    <property type="match status" value="1"/>
</dbReference>
<keyword evidence="5" id="KW-0560">Oxidoreductase</keyword>
<dbReference type="Gene3D" id="3.40.228.10">
    <property type="entry name" value="Dimethylsulfoxide Reductase, domain 2"/>
    <property type="match status" value="1"/>
</dbReference>